<protein>
    <submittedName>
        <fullName evidence="2">Uncharacterized protein</fullName>
    </submittedName>
</protein>
<evidence type="ECO:0000313" key="3">
    <source>
        <dbReference type="Proteomes" id="UP000609651"/>
    </source>
</evidence>
<dbReference type="EMBL" id="WTPX01000107">
    <property type="protein sequence ID" value="NNJ26922.1"/>
    <property type="molecule type" value="Genomic_DNA"/>
</dbReference>
<evidence type="ECO:0000313" key="2">
    <source>
        <dbReference type="EMBL" id="NNJ26922.1"/>
    </source>
</evidence>
<organism evidence="2 3">
    <name type="scientific">Alienimonas chondri</name>
    <dbReference type="NCBI Taxonomy" id="2681879"/>
    <lineage>
        <taxon>Bacteria</taxon>
        <taxon>Pseudomonadati</taxon>
        <taxon>Planctomycetota</taxon>
        <taxon>Planctomycetia</taxon>
        <taxon>Planctomycetales</taxon>
        <taxon>Planctomycetaceae</taxon>
        <taxon>Alienimonas</taxon>
    </lineage>
</organism>
<evidence type="ECO:0000256" key="1">
    <source>
        <dbReference type="SAM" id="MobiDB-lite"/>
    </source>
</evidence>
<reference evidence="2 3" key="1">
    <citation type="journal article" date="2020" name="Syst. Appl. Microbiol.">
        <title>Alienimonas chondri sp. nov., a novel planctomycete isolated from the biofilm of the red alga Chondrus crispus.</title>
        <authorList>
            <person name="Vitorino I."/>
            <person name="Albuquerque L."/>
            <person name="Wiegand S."/>
            <person name="Kallscheuer N."/>
            <person name="da Costa M.S."/>
            <person name="Lobo-da-Cunha A."/>
            <person name="Jogler C."/>
            <person name="Lage O.M."/>
        </authorList>
    </citation>
    <scope>NUCLEOTIDE SEQUENCE [LARGE SCALE GENOMIC DNA]</scope>
    <source>
        <strain evidence="2 3">LzC2</strain>
    </source>
</reference>
<sequence>MVDDEYRFASGWAEPSATPTDPSPASNDSPPTEGGGSRRNLLLDAEPVEYAIERTRLGVWRRHLGEDGKSFSEFTSHGSLGRLPWVHMTFGKDPATRRRKTAKGVFALGRWAVGVVAVGQVSAGVVAVGQAGFGLLFGLGQLTTGAVCIGQFAVGAVLALGQFAVADVAIGQIACGRIAIGQLGFGGAVWDMRGVDPAARAWAKQTLGI</sequence>
<dbReference type="RefSeq" id="WP_206678737.1">
    <property type="nucleotide sequence ID" value="NZ_WTPX01000107.1"/>
</dbReference>
<dbReference type="Proteomes" id="UP000609651">
    <property type="component" value="Unassembled WGS sequence"/>
</dbReference>
<comment type="caution">
    <text evidence="2">The sequence shown here is derived from an EMBL/GenBank/DDBJ whole genome shotgun (WGS) entry which is preliminary data.</text>
</comment>
<accession>A0ABX1VFP8</accession>
<keyword evidence="3" id="KW-1185">Reference proteome</keyword>
<feature type="compositionally biased region" description="Low complexity" evidence="1">
    <location>
        <begin position="15"/>
        <end position="26"/>
    </location>
</feature>
<gene>
    <name evidence="2" type="ORF">LzC2_30180</name>
</gene>
<feature type="region of interest" description="Disordered" evidence="1">
    <location>
        <begin position="1"/>
        <end position="40"/>
    </location>
</feature>
<proteinExistence type="predicted"/>
<name>A0ABX1VFP8_9PLAN</name>